<dbReference type="GeneTree" id="ENSGT01150000286938"/>
<proteinExistence type="predicted"/>
<evidence type="ECO:0000313" key="6">
    <source>
        <dbReference type="Proteomes" id="UP000314983"/>
    </source>
</evidence>
<dbReference type="Proteomes" id="UP000314983">
    <property type="component" value="Chromosome 1"/>
</dbReference>
<dbReference type="Ensembl" id="ENSEEET00000017059.2">
    <property type="protein sequence ID" value="ENSEEEP00000016867.2"/>
    <property type="gene ID" value="ENSEEEG00000008358.2"/>
</dbReference>
<reference evidence="6" key="1">
    <citation type="journal article" date="2014" name="Science">
        <title>Nonhuman genetics. Genomic basis for the convergent evolution of electric organs.</title>
        <authorList>
            <person name="Gallant J.R."/>
            <person name="Traeger L.L."/>
            <person name="Volkening J.D."/>
            <person name="Moffett H."/>
            <person name="Chen P.H."/>
            <person name="Novina C.D."/>
            <person name="Phillips G.N.Jr."/>
            <person name="Anand R."/>
            <person name="Wells G.B."/>
            <person name="Pinch M."/>
            <person name="Guth R."/>
            <person name="Unguez G.A."/>
            <person name="Albert J.S."/>
            <person name="Zakon H.H."/>
            <person name="Samanta M.P."/>
            <person name="Sussman M.R."/>
        </authorList>
    </citation>
    <scope>NUCLEOTIDE SEQUENCE [LARGE SCALE GENOMIC DNA]</scope>
</reference>
<reference evidence="5" key="4">
    <citation type="submission" date="2025-08" db="UniProtKB">
        <authorList>
            <consortium name="Ensembl"/>
        </authorList>
    </citation>
    <scope>IDENTIFICATION</scope>
</reference>
<keyword evidence="6" id="KW-1185">Reference proteome</keyword>
<keyword evidence="3" id="KW-1280">Immunoglobulin</keyword>
<organism evidence="5 6">
    <name type="scientific">Electrophorus electricus</name>
    <name type="common">Electric eel</name>
    <name type="synonym">Gymnotus electricus</name>
    <dbReference type="NCBI Taxonomy" id="8005"/>
    <lineage>
        <taxon>Eukaryota</taxon>
        <taxon>Metazoa</taxon>
        <taxon>Chordata</taxon>
        <taxon>Craniata</taxon>
        <taxon>Vertebrata</taxon>
        <taxon>Euteleostomi</taxon>
        <taxon>Actinopterygii</taxon>
        <taxon>Neopterygii</taxon>
        <taxon>Teleostei</taxon>
        <taxon>Ostariophysi</taxon>
        <taxon>Gymnotiformes</taxon>
        <taxon>Gymnotoidei</taxon>
        <taxon>Gymnotidae</taxon>
        <taxon>Electrophorus</taxon>
    </lineage>
</organism>
<reference evidence="5" key="5">
    <citation type="submission" date="2025-09" db="UniProtKB">
        <authorList>
            <consortium name="Ensembl"/>
        </authorList>
    </citation>
    <scope>IDENTIFICATION</scope>
</reference>
<keyword evidence="2" id="KW-1064">Adaptive immunity</keyword>
<evidence type="ECO:0000256" key="3">
    <source>
        <dbReference type="ARBA" id="ARBA00043265"/>
    </source>
</evidence>
<keyword evidence="1" id="KW-0391">Immunity</keyword>
<sequence>GGIVKSITLSCTVSGFSMGSYWMHWIRQKAGKALEWIGRIDSGTDTIFVQSLQGQFSITKDTSKNMLYLKMKSLKTEDTAVYFCARQLVEISQGATLSSCLNKCCIQMMYIVFMSQ</sequence>
<dbReference type="AlphaFoldDB" id="A0A4W4EXH5"/>
<dbReference type="STRING" id="8005.ENSEEEP00000016867"/>
<reference evidence="5" key="3">
    <citation type="submission" date="2020-05" db="EMBL/GenBank/DDBJ databases">
        <title>Electrophorus electricus (electric eel) genome, fEleEle1, primary haplotype.</title>
        <authorList>
            <person name="Myers G."/>
            <person name="Meyer A."/>
            <person name="Fedrigo O."/>
            <person name="Formenti G."/>
            <person name="Rhie A."/>
            <person name="Tracey A."/>
            <person name="Sims Y."/>
            <person name="Jarvis E.D."/>
        </authorList>
    </citation>
    <scope>NUCLEOTIDE SEQUENCE [LARGE SCALE GENOMIC DNA]</scope>
</reference>
<dbReference type="InterPro" id="IPR013783">
    <property type="entry name" value="Ig-like_fold"/>
</dbReference>
<evidence type="ECO:0000259" key="4">
    <source>
        <dbReference type="PROSITE" id="PS50835"/>
    </source>
</evidence>
<evidence type="ECO:0000313" key="5">
    <source>
        <dbReference type="Ensembl" id="ENSEEEP00000016867.2"/>
    </source>
</evidence>
<dbReference type="GO" id="GO:0002250">
    <property type="term" value="P:adaptive immune response"/>
    <property type="evidence" value="ECO:0007669"/>
    <property type="project" value="UniProtKB-KW"/>
</dbReference>
<dbReference type="InterPro" id="IPR050199">
    <property type="entry name" value="IgHV"/>
</dbReference>
<dbReference type="GO" id="GO:0019814">
    <property type="term" value="C:immunoglobulin complex"/>
    <property type="evidence" value="ECO:0007669"/>
    <property type="project" value="UniProtKB-KW"/>
</dbReference>
<dbReference type="Pfam" id="PF07686">
    <property type="entry name" value="V-set"/>
    <property type="match status" value="1"/>
</dbReference>
<dbReference type="InterPro" id="IPR013106">
    <property type="entry name" value="Ig_V-set"/>
</dbReference>
<protein>
    <submittedName>
        <fullName evidence="5">Immunoglobulin heavy variable 1-2</fullName>
    </submittedName>
</protein>
<dbReference type="PANTHER" id="PTHR23266">
    <property type="entry name" value="IMMUNOGLOBULIN HEAVY CHAIN"/>
    <property type="match status" value="1"/>
</dbReference>
<evidence type="ECO:0000256" key="2">
    <source>
        <dbReference type="ARBA" id="ARBA00023130"/>
    </source>
</evidence>
<name>A0A4W4EXH5_ELEEL</name>
<dbReference type="SUPFAM" id="SSF48726">
    <property type="entry name" value="Immunoglobulin"/>
    <property type="match status" value="1"/>
</dbReference>
<dbReference type="InterPro" id="IPR036179">
    <property type="entry name" value="Ig-like_dom_sf"/>
</dbReference>
<feature type="domain" description="Ig-like" evidence="4">
    <location>
        <begin position="1"/>
        <end position="98"/>
    </location>
</feature>
<dbReference type="InterPro" id="IPR007110">
    <property type="entry name" value="Ig-like_dom"/>
</dbReference>
<evidence type="ECO:0000256" key="1">
    <source>
        <dbReference type="ARBA" id="ARBA00022859"/>
    </source>
</evidence>
<dbReference type="PROSITE" id="PS50835">
    <property type="entry name" value="IG_LIKE"/>
    <property type="match status" value="1"/>
</dbReference>
<dbReference type="GO" id="GO:0005576">
    <property type="term" value="C:extracellular region"/>
    <property type="evidence" value="ECO:0007669"/>
    <property type="project" value="UniProtKB-ARBA"/>
</dbReference>
<accession>A0A4W4EXH5</accession>
<dbReference type="Gene3D" id="2.60.40.10">
    <property type="entry name" value="Immunoglobulins"/>
    <property type="match status" value="1"/>
</dbReference>
<dbReference type="SMART" id="SM00406">
    <property type="entry name" value="IGv"/>
    <property type="match status" value="1"/>
</dbReference>
<dbReference type="FunFam" id="2.60.40.10:FF:001594">
    <property type="entry name" value="Immunoglobulin heavy variable 9-4"/>
    <property type="match status" value="1"/>
</dbReference>
<reference evidence="6" key="2">
    <citation type="journal article" date="2017" name="Sci. Adv.">
        <title>A tail of two voltages: Proteomic comparison of the three electric organs of the electric eel.</title>
        <authorList>
            <person name="Traeger L.L."/>
            <person name="Sabat G."/>
            <person name="Barrett-Wilt G.A."/>
            <person name="Wells G.B."/>
            <person name="Sussman M.R."/>
        </authorList>
    </citation>
    <scope>NUCLEOTIDE SEQUENCE [LARGE SCALE GENOMIC DNA]</scope>
</reference>